<reference evidence="1 2" key="1">
    <citation type="submission" date="2018-01" db="EMBL/GenBank/DDBJ databases">
        <title>Co-occurrence of chitin degradation, pigmentation and bioactivity in marine Pseudoalteromonas.</title>
        <authorList>
            <person name="Paulsen S."/>
            <person name="Gram L."/>
            <person name="Machado H."/>
        </authorList>
    </citation>
    <scope>NUCLEOTIDE SEQUENCE [LARGE SCALE GENOMIC DNA]</scope>
    <source>
        <strain evidence="1 2">S1946</strain>
    </source>
</reference>
<dbReference type="AlphaFoldDB" id="A0A4Q7ENJ2"/>
<proteinExistence type="predicted"/>
<accession>A0A4Q7ENJ2</accession>
<name>A0A4Q7ENJ2_9GAMM</name>
<protein>
    <submittedName>
        <fullName evidence="1">Uncharacterized protein</fullName>
    </submittedName>
</protein>
<dbReference type="Proteomes" id="UP000292345">
    <property type="component" value="Unassembled WGS sequence"/>
</dbReference>
<organism evidence="1 2">
    <name type="scientific">Pseudoalteromonas rubra</name>
    <dbReference type="NCBI Taxonomy" id="43658"/>
    <lineage>
        <taxon>Bacteria</taxon>
        <taxon>Pseudomonadati</taxon>
        <taxon>Pseudomonadota</taxon>
        <taxon>Gammaproteobacteria</taxon>
        <taxon>Alteromonadales</taxon>
        <taxon>Pseudoalteromonadaceae</taxon>
        <taxon>Pseudoalteromonas</taxon>
    </lineage>
</organism>
<comment type="caution">
    <text evidence="1">The sequence shown here is derived from an EMBL/GenBank/DDBJ whole genome shotgun (WGS) entry which is preliminary data.</text>
</comment>
<evidence type="ECO:0000313" key="1">
    <source>
        <dbReference type="EMBL" id="RZM83429.1"/>
    </source>
</evidence>
<dbReference type="EMBL" id="PPUZ01000018">
    <property type="protein sequence ID" value="RZM83429.1"/>
    <property type="molecule type" value="Genomic_DNA"/>
</dbReference>
<gene>
    <name evidence="1" type="ORF">C3B51_07340</name>
</gene>
<evidence type="ECO:0000313" key="2">
    <source>
        <dbReference type="Proteomes" id="UP000292345"/>
    </source>
</evidence>
<dbReference type="RefSeq" id="WP_125717421.1">
    <property type="nucleotide sequence ID" value="NZ_PPUZ01000018.1"/>
</dbReference>
<sequence length="100" mass="11021">MFSLIKGLLFKSLKHKAGRKVADAVVEKCLQQGMEYMRGRPGAAQHYTSEVDGLITGLNNLTARKLPDGQYPIRLEHQTLIVTIESHGIVSITSLLSDNT</sequence>